<evidence type="ECO:0000313" key="2">
    <source>
        <dbReference type="EMBL" id="KGG00448.1"/>
    </source>
</evidence>
<comment type="caution">
    <text evidence="2">The sequence shown here is derived from an EMBL/GenBank/DDBJ whole genome shotgun (WGS) entry which is preliminary data.</text>
</comment>
<evidence type="ECO:0000313" key="3">
    <source>
        <dbReference type="Proteomes" id="UP000030533"/>
    </source>
</evidence>
<dbReference type="STRING" id="167548.EU98_1980"/>
<dbReference type="EMBL" id="JNAO01000013">
    <property type="protein sequence ID" value="KGG00448.1"/>
    <property type="molecule type" value="Genomic_DNA"/>
</dbReference>
<proteinExistence type="predicted"/>
<reference evidence="3" key="1">
    <citation type="journal article" date="2014" name="Sci. Data">
        <title>Genomes of diverse isolates of the marine cyanobacterium Prochlorococcus.</title>
        <authorList>
            <person name="Biller S."/>
            <person name="Berube P."/>
            <person name="Thompson J."/>
            <person name="Kelly L."/>
            <person name="Roggensack S."/>
            <person name="Awad L."/>
            <person name="Roache-Johnson K."/>
            <person name="Ding H."/>
            <person name="Giovannoni S.J."/>
            <person name="Moore L.R."/>
            <person name="Chisholm S.W."/>
        </authorList>
    </citation>
    <scope>NUCLEOTIDE SEQUENCE [LARGE SCALE GENOMIC DNA]</scope>
    <source>
        <strain evidence="3">MIT 9314</strain>
    </source>
</reference>
<dbReference type="eggNOG" id="ENOG5032HVM">
    <property type="taxonomic scope" value="Bacteria"/>
</dbReference>
<keyword evidence="1" id="KW-0812">Transmembrane</keyword>
<dbReference type="AlphaFoldDB" id="A0A0A2AEX8"/>
<gene>
    <name evidence="2" type="ORF">EU98_1980</name>
</gene>
<keyword evidence="1" id="KW-0472">Membrane</keyword>
<keyword evidence="1" id="KW-1133">Transmembrane helix</keyword>
<accession>A0A0A2AEX8</accession>
<name>A0A0A2AEX8_PROMR</name>
<organism evidence="2 3">
    <name type="scientific">Prochlorococcus marinus str. MIT 9314</name>
    <dbReference type="NCBI Taxonomy" id="167548"/>
    <lineage>
        <taxon>Bacteria</taxon>
        <taxon>Bacillati</taxon>
        <taxon>Cyanobacteriota</taxon>
        <taxon>Cyanophyceae</taxon>
        <taxon>Synechococcales</taxon>
        <taxon>Prochlorococcaceae</taxon>
        <taxon>Prochlorococcus</taxon>
    </lineage>
</organism>
<sequence>MQLRESEKMPRVINKKIRLLRWLNSGMILPFIIMAASSSIILYGVLFILIK</sequence>
<protein>
    <submittedName>
        <fullName evidence="2">Uncharacterized protein</fullName>
    </submittedName>
</protein>
<feature type="transmembrane region" description="Helical" evidence="1">
    <location>
        <begin position="21"/>
        <end position="50"/>
    </location>
</feature>
<dbReference type="Proteomes" id="UP000030533">
    <property type="component" value="Unassembled WGS sequence"/>
</dbReference>
<evidence type="ECO:0000256" key="1">
    <source>
        <dbReference type="SAM" id="Phobius"/>
    </source>
</evidence>